<evidence type="ECO:0000256" key="1">
    <source>
        <dbReference type="ARBA" id="ARBA00004651"/>
    </source>
</evidence>
<evidence type="ECO:0000256" key="7">
    <source>
        <dbReference type="RuleBase" id="RU363032"/>
    </source>
</evidence>
<accession>A0ABY3SQQ3</accession>
<keyword evidence="4 7" id="KW-0812">Transmembrane</keyword>
<sequence>MNSPIRFRKLTRTLILIPWTVPTIVASLLWMWLFQPQYGVINYMLQKLGFIDTPYQWLADLKLALPAVMTAALWRQLPFMTTMLLAGMQGISEDMYEAAKIDGANRRQTFLYITLPMLKNTIKTVTLISIIENFKMFPLFWVMTGGGPLNATTTIAILSYKTAFIQLDLGKGAAIGAIWLIILVLISWGYNKLFAIGEDSGGKSR</sequence>
<dbReference type="SUPFAM" id="SSF161098">
    <property type="entry name" value="MetI-like"/>
    <property type="match status" value="1"/>
</dbReference>
<dbReference type="EMBL" id="CP090978">
    <property type="protein sequence ID" value="UJF35730.1"/>
    <property type="molecule type" value="Genomic_DNA"/>
</dbReference>
<gene>
    <name evidence="9" type="ORF">L0M14_11930</name>
</gene>
<feature type="transmembrane region" description="Helical" evidence="7">
    <location>
        <begin position="172"/>
        <end position="190"/>
    </location>
</feature>
<keyword evidence="2 7" id="KW-0813">Transport</keyword>
<dbReference type="RefSeq" id="WP_235122291.1">
    <property type="nucleotide sequence ID" value="NZ_CP090978.1"/>
</dbReference>
<organism evidence="9 10">
    <name type="scientific">Paenibacillus hexagrammi</name>
    <dbReference type="NCBI Taxonomy" id="2908839"/>
    <lineage>
        <taxon>Bacteria</taxon>
        <taxon>Bacillati</taxon>
        <taxon>Bacillota</taxon>
        <taxon>Bacilli</taxon>
        <taxon>Bacillales</taxon>
        <taxon>Paenibacillaceae</taxon>
        <taxon>Paenibacillus</taxon>
    </lineage>
</organism>
<dbReference type="Gene3D" id="1.10.3720.10">
    <property type="entry name" value="MetI-like"/>
    <property type="match status" value="1"/>
</dbReference>
<dbReference type="PANTHER" id="PTHR30193:SF37">
    <property type="entry name" value="INNER MEMBRANE ABC TRANSPORTER PERMEASE PROTEIN YCJO"/>
    <property type="match status" value="1"/>
</dbReference>
<proteinExistence type="inferred from homology"/>
<dbReference type="InterPro" id="IPR051393">
    <property type="entry name" value="ABC_transporter_permease"/>
</dbReference>
<evidence type="ECO:0000256" key="6">
    <source>
        <dbReference type="ARBA" id="ARBA00023136"/>
    </source>
</evidence>
<protein>
    <submittedName>
        <fullName evidence="9">Sugar ABC transporter permease</fullName>
    </submittedName>
</protein>
<comment type="similarity">
    <text evidence="7">Belongs to the binding-protein-dependent transport system permease family.</text>
</comment>
<evidence type="ECO:0000256" key="2">
    <source>
        <dbReference type="ARBA" id="ARBA00022448"/>
    </source>
</evidence>
<keyword evidence="6 7" id="KW-0472">Membrane</keyword>
<feature type="domain" description="ABC transmembrane type-1" evidence="8">
    <location>
        <begin position="1"/>
        <end position="190"/>
    </location>
</feature>
<feature type="transmembrane region" description="Helical" evidence="7">
    <location>
        <begin position="110"/>
        <end position="131"/>
    </location>
</feature>
<keyword evidence="5 7" id="KW-1133">Transmembrane helix</keyword>
<evidence type="ECO:0000313" key="10">
    <source>
        <dbReference type="Proteomes" id="UP001649230"/>
    </source>
</evidence>
<reference evidence="9 10" key="1">
    <citation type="journal article" date="2024" name="Int. J. Syst. Evol. Microbiol.">
        <title>Paenibacillus hexagrammi sp. nov., a novel bacterium isolated from the gut content of Hexagrammos agrammus.</title>
        <authorList>
            <person name="Jung H.K."/>
            <person name="Kim D.G."/>
            <person name="Zin H."/>
            <person name="Park J."/>
            <person name="Jung H."/>
            <person name="Kim Y.O."/>
            <person name="Kong H.J."/>
            <person name="Kim J.W."/>
            <person name="Kim Y.S."/>
        </authorList>
    </citation>
    <scope>NUCLEOTIDE SEQUENCE [LARGE SCALE GENOMIC DNA]</scope>
    <source>
        <strain evidence="9 10">YPD9-1</strain>
    </source>
</reference>
<dbReference type="InterPro" id="IPR035906">
    <property type="entry name" value="MetI-like_sf"/>
</dbReference>
<keyword evidence="3" id="KW-1003">Cell membrane</keyword>
<evidence type="ECO:0000259" key="8">
    <source>
        <dbReference type="PROSITE" id="PS50928"/>
    </source>
</evidence>
<evidence type="ECO:0000256" key="3">
    <source>
        <dbReference type="ARBA" id="ARBA00022475"/>
    </source>
</evidence>
<feature type="transmembrane region" description="Helical" evidence="7">
    <location>
        <begin position="137"/>
        <end position="160"/>
    </location>
</feature>
<evidence type="ECO:0000256" key="5">
    <source>
        <dbReference type="ARBA" id="ARBA00022989"/>
    </source>
</evidence>
<dbReference type="Pfam" id="PF00528">
    <property type="entry name" value="BPD_transp_1"/>
    <property type="match status" value="1"/>
</dbReference>
<evidence type="ECO:0000313" key="9">
    <source>
        <dbReference type="EMBL" id="UJF35730.1"/>
    </source>
</evidence>
<dbReference type="Proteomes" id="UP001649230">
    <property type="component" value="Chromosome"/>
</dbReference>
<name>A0ABY3SQQ3_9BACL</name>
<dbReference type="CDD" id="cd06261">
    <property type="entry name" value="TM_PBP2"/>
    <property type="match status" value="1"/>
</dbReference>
<dbReference type="PROSITE" id="PS50928">
    <property type="entry name" value="ABC_TM1"/>
    <property type="match status" value="1"/>
</dbReference>
<evidence type="ECO:0000256" key="4">
    <source>
        <dbReference type="ARBA" id="ARBA00022692"/>
    </source>
</evidence>
<keyword evidence="10" id="KW-1185">Reference proteome</keyword>
<comment type="subcellular location">
    <subcellularLocation>
        <location evidence="1 7">Cell membrane</location>
        <topology evidence="1 7">Multi-pass membrane protein</topology>
    </subcellularLocation>
</comment>
<feature type="transmembrane region" description="Helical" evidence="7">
    <location>
        <begin position="12"/>
        <end position="34"/>
    </location>
</feature>
<dbReference type="InterPro" id="IPR000515">
    <property type="entry name" value="MetI-like"/>
</dbReference>
<dbReference type="PANTHER" id="PTHR30193">
    <property type="entry name" value="ABC TRANSPORTER PERMEASE PROTEIN"/>
    <property type="match status" value="1"/>
</dbReference>